<feature type="active site" evidence="5">
    <location>
        <position position="17"/>
    </location>
</feature>
<dbReference type="CDD" id="cd16343">
    <property type="entry name" value="LMWPTP"/>
    <property type="match status" value="1"/>
</dbReference>
<dbReference type="PRINTS" id="PR00719">
    <property type="entry name" value="LMWPTPASE"/>
</dbReference>
<evidence type="ECO:0000313" key="7">
    <source>
        <dbReference type="EMBL" id="AWI33995.1"/>
    </source>
</evidence>
<comment type="similarity">
    <text evidence="1">Belongs to the low molecular weight phosphotyrosine protein phosphatase family.</text>
</comment>
<dbReference type="AlphaFoldDB" id="A0A2U8FEZ4"/>
<dbReference type="OrthoDB" id="9784339at2"/>
<evidence type="ECO:0000256" key="5">
    <source>
        <dbReference type="PIRSR" id="PIRSR617867-1"/>
    </source>
</evidence>
<dbReference type="Proteomes" id="UP000244890">
    <property type="component" value="Chromosome"/>
</dbReference>
<evidence type="ECO:0000256" key="1">
    <source>
        <dbReference type="ARBA" id="ARBA00011063"/>
    </source>
</evidence>
<feature type="active site" description="Proton donor" evidence="5">
    <location>
        <position position="121"/>
    </location>
</feature>
<dbReference type="Gene3D" id="3.40.50.2300">
    <property type="match status" value="1"/>
</dbReference>
<dbReference type="PANTHER" id="PTHR11717">
    <property type="entry name" value="LOW MOLECULAR WEIGHT PROTEIN TYROSINE PHOSPHATASE"/>
    <property type="match status" value="1"/>
</dbReference>
<evidence type="ECO:0000259" key="6">
    <source>
        <dbReference type="SMART" id="SM00226"/>
    </source>
</evidence>
<dbReference type="PANTHER" id="PTHR11717:SF7">
    <property type="entry name" value="LOW MOLECULAR WEIGHT PHOSPHOTYROSINE PROTEIN PHOSPHATASE"/>
    <property type="match status" value="1"/>
</dbReference>
<name>A0A2U8FEZ4_9HELI</name>
<dbReference type="InterPro" id="IPR050438">
    <property type="entry name" value="LMW_PTPase"/>
</dbReference>
<evidence type="ECO:0000256" key="3">
    <source>
        <dbReference type="ARBA" id="ARBA00022801"/>
    </source>
</evidence>
<dbReference type="Pfam" id="PF01451">
    <property type="entry name" value="LMWPc"/>
    <property type="match status" value="1"/>
</dbReference>
<dbReference type="EMBL" id="CP021886">
    <property type="protein sequence ID" value="AWI33995.1"/>
    <property type="molecule type" value="Genomic_DNA"/>
</dbReference>
<feature type="domain" description="Phosphotyrosine protein phosphatase I" evidence="6">
    <location>
        <begin position="5"/>
        <end position="148"/>
    </location>
</feature>
<dbReference type="InterPro" id="IPR023485">
    <property type="entry name" value="Ptyr_pPase"/>
</dbReference>
<feature type="active site" description="Nucleophile" evidence="5">
    <location>
        <position position="11"/>
    </location>
</feature>
<dbReference type="InterPro" id="IPR017867">
    <property type="entry name" value="Tyr_phospatase_low_mol_wt"/>
</dbReference>
<keyword evidence="3" id="KW-0378">Hydrolase</keyword>
<dbReference type="RefSeq" id="WP_108910851.1">
    <property type="nucleotide sequence ID" value="NZ_CP021886.1"/>
</dbReference>
<evidence type="ECO:0000313" key="8">
    <source>
        <dbReference type="Proteomes" id="UP000244890"/>
    </source>
</evidence>
<dbReference type="KEGG" id="had:CDV25_03835"/>
<proteinExistence type="inferred from homology"/>
<reference evidence="7 8" key="1">
    <citation type="submission" date="2017-06" db="EMBL/GenBank/DDBJ databases">
        <title>Complete genome of Helicobacter apodemus.</title>
        <authorList>
            <person name="Cho S."/>
        </authorList>
    </citation>
    <scope>NUCLEOTIDE SEQUENCE [LARGE SCALE GENOMIC DNA]</scope>
    <source>
        <strain evidence="8">SNUVETPUB-15-01</strain>
    </source>
</reference>
<accession>A0A2U8FEZ4</accession>
<keyword evidence="4" id="KW-0904">Protein phosphatase</keyword>
<dbReference type="EC" id="3.1.3.48" evidence="2"/>
<sequence length="153" mass="17379">MKKINAILFVCLGNICRSPLAEGIARDLAQKRGMDLKIDSAGTSGWHIGESPDSRSIEVAKNNGIDISCLKGRKVNAYNDDSFDLIVAMDRQNYQDLLRFFSKDKVVLMGDYGLEGRDIPDPYHYKDLEGFKKIYEMLYLAINRLYDEISECN</sequence>
<dbReference type="SUPFAM" id="SSF52788">
    <property type="entry name" value="Phosphotyrosine protein phosphatases I"/>
    <property type="match status" value="1"/>
</dbReference>
<protein>
    <recommendedName>
        <fullName evidence="2">protein-tyrosine-phosphatase</fullName>
        <ecNumber evidence="2">3.1.3.48</ecNumber>
    </recommendedName>
</protein>
<organism evidence="7 8">
    <name type="scientific">Helicobacter apodemus</name>
    <dbReference type="NCBI Taxonomy" id="135569"/>
    <lineage>
        <taxon>Bacteria</taxon>
        <taxon>Pseudomonadati</taxon>
        <taxon>Campylobacterota</taxon>
        <taxon>Epsilonproteobacteria</taxon>
        <taxon>Campylobacterales</taxon>
        <taxon>Helicobacteraceae</taxon>
        <taxon>Helicobacter</taxon>
    </lineage>
</organism>
<dbReference type="SMART" id="SM00226">
    <property type="entry name" value="LMWPc"/>
    <property type="match status" value="1"/>
</dbReference>
<gene>
    <name evidence="7" type="ORF">CDV25_03835</name>
</gene>
<dbReference type="InterPro" id="IPR036196">
    <property type="entry name" value="Ptyr_pPase_sf"/>
</dbReference>
<evidence type="ECO:0000256" key="4">
    <source>
        <dbReference type="ARBA" id="ARBA00022912"/>
    </source>
</evidence>
<evidence type="ECO:0000256" key="2">
    <source>
        <dbReference type="ARBA" id="ARBA00013064"/>
    </source>
</evidence>
<dbReference type="GO" id="GO:0004725">
    <property type="term" value="F:protein tyrosine phosphatase activity"/>
    <property type="evidence" value="ECO:0007669"/>
    <property type="project" value="UniProtKB-EC"/>
</dbReference>